<protein>
    <submittedName>
        <fullName evidence="1">Uncharacterized protein</fullName>
    </submittedName>
</protein>
<accession>A0A918U7D0</accession>
<sequence length="72" mass="7950">MEARRASVLMHPPFRRLRATRLPRAFRESVPARVRVTLRVAAVRMGTSARARGICPGTSPYPVVVLSGRLPA</sequence>
<reference evidence="1" key="2">
    <citation type="submission" date="2020-09" db="EMBL/GenBank/DDBJ databases">
        <authorList>
            <person name="Sun Q."/>
            <person name="Ohkuma M."/>
        </authorList>
    </citation>
    <scope>NUCLEOTIDE SEQUENCE</scope>
    <source>
        <strain evidence="1">JCM 4790</strain>
    </source>
</reference>
<dbReference type="AlphaFoldDB" id="A0A918U7D0"/>
<keyword evidence="2" id="KW-1185">Reference proteome</keyword>
<dbReference type="EMBL" id="BMVU01000048">
    <property type="protein sequence ID" value="GGY02762.1"/>
    <property type="molecule type" value="Genomic_DNA"/>
</dbReference>
<reference evidence="1" key="1">
    <citation type="journal article" date="2014" name="Int. J. Syst. Evol. Microbiol.">
        <title>Complete genome sequence of Corynebacterium casei LMG S-19264T (=DSM 44701T), isolated from a smear-ripened cheese.</title>
        <authorList>
            <consortium name="US DOE Joint Genome Institute (JGI-PGF)"/>
            <person name="Walter F."/>
            <person name="Albersmeier A."/>
            <person name="Kalinowski J."/>
            <person name="Ruckert C."/>
        </authorList>
    </citation>
    <scope>NUCLEOTIDE SEQUENCE</scope>
    <source>
        <strain evidence="1">JCM 4790</strain>
    </source>
</reference>
<name>A0A918U7D0_9ACTN</name>
<proteinExistence type="predicted"/>
<evidence type="ECO:0000313" key="2">
    <source>
        <dbReference type="Proteomes" id="UP000619244"/>
    </source>
</evidence>
<organism evidence="1 2">
    <name type="scientific">Streptomyces minutiscleroticus</name>
    <dbReference type="NCBI Taxonomy" id="68238"/>
    <lineage>
        <taxon>Bacteria</taxon>
        <taxon>Bacillati</taxon>
        <taxon>Actinomycetota</taxon>
        <taxon>Actinomycetes</taxon>
        <taxon>Kitasatosporales</taxon>
        <taxon>Streptomycetaceae</taxon>
        <taxon>Streptomyces</taxon>
    </lineage>
</organism>
<gene>
    <name evidence="1" type="ORF">GCM10010358_65780</name>
</gene>
<evidence type="ECO:0000313" key="1">
    <source>
        <dbReference type="EMBL" id="GGY02762.1"/>
    </source>
</evidence>
<comment type="caution">
    <text evidence="1">The sequence shown here is derived from an EMBL/GenBank/DDBJ whole genome shotgun (WGS) entry which is preliminary data.</text>
</comment>
<dbReference type="Proteomes" id="UP000619244">
    <property type="component" value="Unassembled WGS sequence"/>
</dbReference>